<evidence type="ECO:0000313" key="3">
    <source>
        <dbReference type="EMBL" id="SKA62579.1"/>
    </source>
</evidence>
<dbReference type="Gene3D" id="2.20.25.110">
    <property type="entry name" value="S-adenosyl-L-methionine-dependent methyltransferases"/>
    <property type="match status" value="1"/>
</dbReference>
<organism evidence="3 4">
    <name type="scientific">Eubacterium uniforme</name>
    <dbReference type="NCBI Taxonomy" id="39495"/>
    <lineage>
        <taxon>Bacteria</taxon>
        <taxon>Bacillati</taxon>
        <taxon>Bacillota</taxon>
        <taxon>Clostridia</taxon>
        <taxon>Eubacteriales</taxon>
        <taxon>Eubacteriaceae</taxon>
        <taxon>Eubacterium</taxon>
    </lineage>
</organism>
<dbReference type="Proteomes" id="UP000190814">
    <property type="component" value="Unassembled WGS sequence"/>
</dbReference>
<proteinExistence type="predicted"/>
<name>A0A1T4VC68_9FIRM</name>
<reference evidence="3 4" key="1">
    <citation type="submission" date="2017-02" db="EMBL/GenBank/DDBJ databases">
        <authorList>
            <person name="Peterson S.W."/>
        </authorList>
    </citation>
    <scope>NUCLEOTIDE SEQUENCE [LARGE SCALE GENOMIC DNA]</scope>
    <source>
        <strain evidence="3 4">ATCC 35992</strain>
    </source>
</reference>
<accession>A0A1T4VC68</accession>
<dbReference type="STRING" id="39495.SAMN02745111_00650"/>
<dbReference type="SUPFAM" id="SSF53335">
    <property type="entry name" value="S-adenosyl-L-methionine-dependent methyltransferases"/>
    <property type="match status" value="1"/>
</dbReference>
<dbReference type="OrthoDB" id="9811589at2"/>
<dbReference type="AlphaFoldDB" id="A0A1T4VC68"/>
<protein>
    <submittedName>
        <fullName evidence="3">Methyltransferase domain-containing protein</fullName>
    </submittedName>
</protein>
<dbReference type="CDD" id="cd02440">
    <property type="entry name" value="AdoMet_MTases"/>
    <property type="match status" value="1"/>
</dbReference>
<dbReference type="Gene3D" id="3.40.50.150">
    <property type="entry name" value="Vaccinia Virus protein VP39"/>
    <property type="match status" value="1"/>
</dbReference>
<gene>
    <name evidence="3" type="ORF">SAMN02745111_00650</name>
</gene>
<dbReference type="RefSeq" id="WP_078765541.1">
    <property type="nucleotide sequence ID" value="NZ_FUXZ01000004.1"/>
</dbReference>
<dbReference type="PANTHER" id="PTHR43861">
    <property type="entry name" value="TRANS-ACONITATE 2-METHYLTRANSFERASE-RELATED"/>
    <property type="match status" value="1"/>
</dbReference>
<feature type="domain" description="Methyltransferase" evidence="2">
    <location>
        <begin position="42"/>
        <end position="141"/>
    </location>
</feature>
<keyword evidence="1 3" id="KW-0808">Transferase</keyword>
<keyword evidence="3" id="KW-0489">Methyltransferase</keyword>
<evidence type="ECO:0000256" key="1">
    <source>
        <dbReference type="ARBA" id="ARBA00022679"/>
    </source>
</evidence>
<evidence type="ECO:0000313" key="4">
    <source>
        <dbReference type="Proteomes" id="UP000190814"/>
    </source>
</evidence>
<keyword evidence="4" id="KW-1185">Reference proteome</keyword>
<dbReference type="InterPro" id="IPR029063">
    <property type="entry name" value="SAM-dependent_MTases_sf"/>
</dbReference>
<sequence>MDEYTAFAKVYDEFMDNVPYDDWTEYIVSLLKEYDVKDKDLVLDLGCGTGKITRRLRDCGYDLIGVDSSVEMLDIAIEKESDRQEIEDGSILYLNQDMRELDLYGTVKAVVSICDCMNYITDFDDLVTVFKLVNVFLDPKGVFIFDLNTEYKYASIGETVIAEDREDKSFIWDNYYDEDEKINSYGLSVFIKADDGRFDKYSEEHFQRAYSLDEIKTAIEFAGMEFVTAYDAFTRDEVRNDSERIYVICRECGK</sequence>
<dbReference type="GO" id="GO:0008168">
    <property type="term" value="F:methyltransferase activity"/>
    <property type="evidence" value="ECO:0007669"/>
    <property type="project" value="UniProtKB-KW"/>
</dbReference>
<dbReference type="GO" id="GO:0032259">
    <property type="term" value="P:methylation"/>
    <property type="evidence" value="ECO:0007669"/>
    <property type="project" value="UniProtKB-KW"/>
</dbReference>
<dbReference type="InterPro" id="IPR041698">
    <property type="entry name" value="Methyltransf_25"/>
</dbReference>
<evidence type="ECO:0000259" key="2">
    <source>
        <dbReference type="Pfam" id="PF13649"/>
    </source>
</evidence>
<dbReference type="Pfam" id="PF13649">
    <property type="entry name" value="Methyltransf_25"/>
    <property type="match status" value="1"/>
</dbReference>
<dbReference type="EMBL" id="FUXZ01000004">
    <property type="protein sequence ID" value="SKA62579.1"/>
    <property type="molecule type" value="Genomic_DNA"/>
</dbReference>